<dbReference type="InterPro" id="IPR027363">
    <property type="entry name" value="M1Pi_N"/>
</dbReference>
<reference evidence="4" key="1">
    <citation type="submission" date="2014-11" db="EMBL/GenBank/DDBJ databases">
        <authorList>
            <person name="Malar M.C."/>
            <person name="Sen D."/>
            <person name="Tripathy S."/>
        </authorList>
    </citation>
    <scope>NUCLEOTIDE SEQUENCE</scope>
    <source>
        <strain evidence="4">BDU141951</strain>
    </source>
</reference>
<dbReference type="Pfam" id="PF01008">
    <property type="entry name" value="IF-2B"/>
    <property type="match status" value="1"/>
</dbReference>
<dbReference type="PANTHER" id="PTHR43475">
    <property type="entry name" value="METHYLTHIORIBOSE-1-PHOSPHATE ISOMERASE"/>
    <property type="match status" value="1"/>
</dbReference>
<evidence type="ECO:0000256" key="1">
    <source>
        <dbReference type="ARBA" id="ARBA00023235"/>
    </source>
</evidence>
<name>A0A0C1YDW6_9CYAN</name>
<gene>
    <name evidence="4" type="primary">mtnA</name>
    <name evidence="4" type="ORF">QQ91_001735</name>
</gene>
<dbReference type="AlphaFoldDB" id="A0A0C1YDW6"/>
<accession>A0A0C1YDW6</accession>
<dbReference type="InterPro" id="IPR005251">
    <property type="entry name" value="IF-M1Pi"/>
</dbReference>
<dbReference type="NCBIfam" id="TIGR00524">
    <property type="entry name" value="eIF-2B_rel"/>
    <property type="match status" value="1"/>
</dbReference>
<reference evidence="4" key="3">
    <citation type="submission" date="2020-02" db="EMBL/GenBank/DDBJ databases">
        <authorList>
            <person name="Sarangi A.N."/>
            <person name="Ghosh S."/>
            <person name="Mukherjee M."/>
            <person name="Tripathy S."/>
        </authorList>
    </citation>
    <scope>NUCLEOTIDE SEQUENCE</scope>
    <source>
        <strain evidence="4">BDU141951</strain>
    </source>
</reference>
<proteinExistence type="inferred from homology"/>
<dbReference type="GO" id="GO:0046523">
    <property type="term" value="F:S-methyl-5-thioribose-1-phosphate isomerase activity"/>
    <property type="evidence" value="ECO:0007669"/>
    <property type="project" value="UniProtKB-EC"/>
</dbReference>
<reference evidence="4" key="2">
    <citation type="journal article" date="2015" name="Genome Announc.">
        <title>Draft Genome Sequence of Filamentous Marine Cyanobacterium Lyngbya confervoides Strain BDU141951.</title>
        <authorList>
            <person name="Chandrababunaidu M.M."/>
            <person name="Sen D."/>
            <person name="Tripathy S."/>
        </authorList>
    </citation>
    <scope>NUCLEOTIDE SEQUENCE</scope>
    <source>
        <strain evidence="4">BDU141951</strain>
    </source>
</reference>
<dbReference type="FunFam" id="1.20.120.420:FF:000003">
    <property type="entry name" value="Methylthioribose-1-phosphate isomerase"/>
    <property type="match status" value="1"/>
</dbReference>
<dbReference type="EMBL" id="JTHE02000002">
    <property type="protein sequence ID" value="NEV65832.1"/>
    <property type="molecule type" value="Genomic_DNA"/>
</dbReference>
<dbReference type="Gene3D" id="1.20.120.420">
    <property type="entry name" value="translation initiation factor eif-2b, domain 1"/>
    <property type="match status" value="1"/>
</dbReference>
<dbReference type="SUPFAM" id="SSF100950">
    <property type="entry name" value="NagB/RpiA/CoA transferase-like"/>
    <property type="match status" value="1"/>
</dbReference>
<dbReference type="Gene3D" id="3.40.50.10470">
    <property type="entry name" value="Translation initiation factor eif-2b, domain 2"/>
    <property type="match status" value="1"/>
</dbReference>
<comment type="similarity">
    <text evidence="3">Belongs to the eIF-2B alpha/beta/delta subunits family.</text>
</comment>
<dbReference type="InterPro" id="IPR011559">
    <property type="entry name" value="Initiation_fac_2B_a/b/d"/>
</dbReference>
<evidence type="ECO:0000256" key="2">
    <source>
        <dbReference type="ARBA" id="ARBA00052401"/>
    </source>
</evidence>
<dbReference type="NCBIfam" id="TIGR00512">
    <property type="entry name" value="salvage_mtnA"/>
    <property type="match status" value="1"/>
</dbReference>
<dbReference type="FunFam" id="3.40.50.10470:FF:000006">
    <property type="entry name" value="Methylthioribose-1-phosphate isomerase"/>
    <property type="match status" value="1"/>
</dbReference>
<comment type="catalytic activity">
    <reaction evidence="2">
        <text>5-(methylsulfanyl)-alpha-D-ribose 1-phosphate = 5-(methylsulfanyl)-D-ribulose 1-phosphate</text>
        <dbReference type="Rhea" id="RHEA:19989"/>
        <dbReference type="ChEBI" id="CHEBI:58533"/>
        <dbReference type="ChEBI" id="CHEBI:58548"/>
        <dbReference type="EC" id="5.3.1.23"/>
    </reaction>
</comment>
<dbReference type="InterPro" id="IPR042529">
    <property type="entry name" value="IF_2B-like_C"/>
</dbReference>
<dbReference type="InterPro" id="IPR000649">
    <property type="entry name" value="IF-2B-related"/>
</dbReference>
<sequence length="353" mass="37998">MAQRLETHVYPVLWHEDHVLLIDQRKLPKEYSVVSISRCEDILTAIASRIVRGGPALGMAAAYGLYLGATTIQTDDRTAFLERLEAIAEQLKSVRPDKANLLWSVDYLVKQVQQSSASVDELKANLLKQAQKIQQEDWEICVAIGKHGLAALPQTPAKLTLYTHCNHGALATSGFGTSLGIVRTAWQESRLEKVIAGETRPWLQGSRLTAWECVQEQIPVTIVTDSMAAHCMKRGMVDAVVVGADRIAVNGDTVNKIGTYALAIAAKAHNLPFLVAAPLSTVDFGLATGDGLDIAQGQGTDVCRLGDTVTCPEDVATYNPLADVTPADLITAIVTEHGAIAPADLANFAQRQA</sequence>
<dbReference type="EC" id="5.3.1.23" evidence="4"/>
<dbReference type="NCBIfam" id="NF004326">
    <property type="entry name" value="PRK05720.1"/>
    <property type="match status" value="1"/>
</dbReference>
<dbReference type="InterPro" id="IPR037171">
    <property type="entry name" value="NagB/RpiA_transferase-like"/>
</dbReference>
<evidence type="ECO:0000256" key="3">
    <source>
        <dbReference type="RuleBase" id="RU003814"/>
    </source>
</evidence>
<comment type="caution">
    <text evidence="4">The sequence shown here is derived from an EMBL/GenBank/DDBJ whole genome shotgun (WGS) entry which is preliminary data.</text>
</comment>
<keyword evidence="1 4" id="KW-0413">Isomerase</keyword>
<dbReference type="PANTHER" id="PTHR43475:SF1">
    <property type="entry name" value="METHYLTHIORIBOSE-1-PHOSPHATE ISOMERASE"/>
    <property type="match status" value="1"/>
</dbReference>
<evidence type="ECO:0000313" key="4">
    <source>
        <dbReference type="EMBL" id="NEV65832.1"/>
    </source>
</evidence>
<organism evidence="4">
    <name type="scientific">Lyngbya confervoides BDU141951</name>
    <dbReference type="NCBI Taxonomy" id="1574623"/>
    <lineage>
        <taxon>Bacteria</taxon>
        <taxon>Bacillati</taxon>
        <taxon>Cyanobacteriota</taxon>
        <taxon>Cyanophyceae</taxon>
        <taxon>Oscillatoriophycideae</taxon>
        <taxon>Oscillatoriales</taxon>
        <taxon>Microcoleaceae</taxon>
        <taxon>Lyngbya</taxon>
    </lineage>
</organism>
<protein>
    <submittedName>
        <fullName evidence="4">S-methyl-5-thioribose-1-phosphate isomerase</fullName>
        <ecNumber evidence="4">5.3.1.23</ecNumber>
    </submittedName>
</protein>
<dbReference type="GO" id="GO:0019509">
    <property type="term" value="P:L-methionine salvage from methylthioadenosine"/>
    <property type="evidence" value="ECO:0007669"/>
    <property type="project" value="TreeGrafter"/>
</dbReference>